<dbReference type="EMBL" id="GL876966">
    <property type="protein sequence ID" value="KLU82229.1"/>
    <property type="molecule type" value="Genomic_DNA"/>
</dbReference>
<accession>A0A0C4DNC3</accession>
<keyword evidence="4" id="KW-1185">Reference proteome</keyword>
<dbReference type="Gene3D" id="3.40.630.30">
    <property type="match status" value="1"/>
</dbReference>
<dbReference type="PANTHER" id="PTHR42791:SF2">
    <property type="entry name" value="N-ACETYLTRANSFERASE DOMAIN-CONTAINING PROTEIN"/>
    <property type="match status" value="1"/>
</dbReference>
<dbReference type="EMBL" id="ADBL01000306">
    <property type="status" value="NOT_ANNOTATED_CDS"/>
    <property type="molecule type" value="Genomic_DNA"/>
</dbReference>
<dbReference type="eggNOG" id="ENOG502SC13">
    <property type="taxonomic scope" value="Eukaryota"/>
</dbReference>
<sequence>MPAAFFPAHLQRPGHDANKAWRAARKSARVHDAGSILMVAVEASGSGPESEAAVVGYAWWTRPEAASNVASVIGASEEDLKSLGETFPPELDRDAVTDMRKALLAGEEAVFGTGAQRHWYELEILAVDPNHHRKGVGKQLVQWGLEMTIREQKDVFLTASPMGRPLYHSLGFKEVGTLDMFGATYTFMVYKNNPDSVIGTYTQSSS</sequence>
<evidence type="ECO:0000259" key="1">
    <source>
        <dbReference type="PROSITE" id="PS51186"/>
    </source>
</evidence>
<reference evidence="3" key="5">
    <citation type="submission" date="2015-06" db="UniProtKB">
        <authorList>
            <consortium name="EnsemblFungi"/>
        </authorList>
    </citation>
    <scope>IDENTIFICATION</scope>
    <source>
        <strain evidence="3">ATCC 64411</strain>
    </source>
</reference>
<dbReference type="OMA" id="RDCYLMA"/>
<reference evidence="4" key="1">
    <citation type="submission" date="2010-05" db="EMBL/GenBank/DDBJ databases">
        <title>The genome sequence of Magnaporthe poae strain ATCC 64411.</title>
        <authorList>
            <person name="Ma L.-J."/>
            <person name="Dead R."/>
            <person name="Young S."/>
            <person name="Zeng Q."/>
            <person name="Koehrsen M."/>
            <person name="Alvarado L."/>
            <person name="Berlin A."/>
            <person name="Chapman S.B."/>
            <person name="Chen Z."/>
            <person name="Freedman E."/>
            <person name="Gellesch M."/>
            <person name="Goldberg J."/>
            <person name="Griggs A."/>
            <person name="Gujja S."/>
            <person name="Heilman E.R."/>
            <person name="Heiman D."/>
            <person name="Hepburn T."/>
            <person name="Howarth C."/>
            <person name="Jen D."/>
            <person name="Larson L."/>
            <person name="Mehta T."/>
            <person name="Neiman D."/>
            <person name="Pearson M."/>
            <person name="Roberts A."/>
            <person name="Saif S."/>
            <person name="Shea T."/>
            <person name="Shenoy N."/>
            <person name="Sisk P."/>
            <person name="Stolte C."/>
            <person name="Sykes S."/>
            <person name="Walk T."/>
            <person name="White J."/>
            <person name="Yandava C."/>
            <person name="Haas B."/>
            <person name="Nusbaum C."/>
            <person name="Birren B."/>
        </authorList>
    </citation>
    <scope>NUCLEOTIDE SEQUENCE [LARGE SCALE GENOMIC DNA]</scope>
    <source>
        <strain evidence="4">ATCC 64411 / 73-15</strain>
    </source>
</reference>
<feature type="domain" description="N-acetyltransferase" evidence="1">
    <location>
        <begin position="70"/>
        <end position="194"/>
    </location>
</feature>
<dbReference type="Proteomes" id="UP000011715">
    <property type="component" value="Unassembled WGS sequence"/>
</dbReference>
<dbReference type="VEuPathDB" id="FungiDB:MAPG_01304"/>
<dbReference type="CDD" id="cd04301">
    <property type="entry name" value="NAT_SF"/>
    <property type="match status" value="1"/>
</dbReference>
<evidence type="ECO:0000313" key="3">
    <source>
        <dbReference type="EnsemblFungi" id="MAPG_01304T0"/>
    </source>
</evidence>
<dbReference type="Pfam" id="PF13673">
    <property type="entry name" value="Acetyltransf_10"/>
    <property type="match status" value="1"/>
</dbReference>
<gene>
    <name evidence="2" type="ORF">MAPG_01304</name>
</gene>
<dbReference type="InterPro" id="IPR016181">
    <property type="entry name" value="Acyl_CoA_acyltransferase"/>
</dbReference>
<dbReference type="InterPro" id="IPR052523">
    <property type="entry name" value="Trichothecene_AcTrans"/>
</dbReference>
<dbReference type="SUPFAM" id="SSF55729">
    <property type="entry name" value="Acyl-CoA N-acyltransferases (Nat)"/>
    <property type="match status" value="1"/>
</dbReference>
<name>A0A0C4DNC3_MAGP6</name>
<dbReference type="STRING" id="644358.A0A0C4DNC3"/>
<reference evidence="2" key="2">
    <citation type="submission" date="2010-05" db="EMBL/GenBank/DDBJ databases">
        <title>The Genome Sequence of Magnaporthe poae strain ATCC 64411.</title>
        <authorList>
            <consortium name="The Broad Institute Genome Sequencing Platform"/>
            <consortium name="Broad Institute Genome Sequencing Center for Infectious Disease"/>
            <person name="Ma L.-J."/>
            <person name="Dead R."/>
            <person name="Young S."/>
            <person name="Zeng Q."/>
            <person name="Koehrsen M."/>
            <person name="Alvarado L."/>
            <person name="Berlin A."/>
            <person name="Chapman S.B."/>
            <person name="Chen Z."/>
            <person name="Freedman E."/>
            <person name="Gellesch M."/>
            <person name="Goldberg J."/>
            <person name="Griggs A."/>
            <person name="Gujja S."/>
            <person name="Heilman E.R."/>
            <person name="Heiman D."/>
            <person name="Hepburn T."/>
            <person name="Howarth C."/>
            <person name="Jen D."/>
            <person name="Larson L."/>
            <person name="Mehta T."/>
            <person name="Neiman D."/>
            <person name="Pearson M."/>
            <person name="Roberts A."/>
            <person name="Saif S."/>
            <person name="Shea T."/>
            <person name="Shenoy N."/>
            <person name="Sisk P."/>
            <person name="Stolte C."/>
            <person name="Sykes S."/>
            <person name="Walk T."/>
            <person name="White J."/>
            <person name="Yandava C."/>
            <person name="Haas B."/>
            <person name="Nusbaum C."/>
            <person name="Birren B."/>
        </authorList>
    </citation>
    <scope>NUCLEOTIDE SEQUENCE</scope>
    <source>
        <strain evidence="2">ATCC 64411</strain>
    </source>
</reference>
<dbReference type="OrthoDB" id="10017208at2759"/>
<dbReference type="InterPro" id="IPR000182">
    <property type="entry name" value="GNAT_dom"/>
</dbReference>
<organism evidence="3 4">
    <name type="scientific">Magnaporthiopsis poae (strain ATCC 64411 / 73-15)</name>
    <name type="common">Kentucky bluegrass fungus</name>
    <name type="synonym">Magnaporthe poae</name>
    <dbReference type="NCBI Taxonomy" id="644358"/>
    <lineage>
        <taxon>Eukaryota</taxon>
        <taxon>Fungi</taxon>
        <taxon>Dikarya</taxon>
        <taxon>Ascomycota</taxon>
        <taxon>Pezizomycotina</taxon>
        <taxon>Sordariomycetes</taxon>
        <taxon>Sordariomycetidae</taxon>
        <taxon>Magnaporthales</taxon>
        <taxon>Magnaporthaceae</taxon>
        <taxon>Magnaporthiopsis</taxon>
    </lineage>
</organism>
<dbReference type="EnsemblFungi" id="MAPG_01304T0">
    <property type="protein sequence ID" value="MAPG_01304T0"/>
    <property type="gene ID" value="MAPG_01304"/>
</dbReference>
<proteinExistence type="predicted"/>
<dbReference type="PROSITE" id="PS51186">
    <property type="entry name" value="GNAT"/>
    <property type="match status" value="1"/>
</dbReference>
<evidence type="ECO:0000313" key="2">
    <source>
        <dbReference type="EMBL" id="KLU82229.1"/>
    </source>
</evidence>
<evidence type="ECO:0000313" key="4">
    <source>
        <dbReference type="Proteomes" id="UP000011715"/>
    </source>
</evidence>
<reference evidence="3" key="4">
    <citation type="journal article" date="2015" name="G3 (Bethesda)">
        <title>Genome sequences of three phytopathogenic species of the Magnaporthaceae family of fungi.</title>
        <authorList>
            <person name="Okagaki L.H."/>
            <person name="Nunes C.C."/>
            <person name="Sailsbery J."/>
            <person name="Clay B."/>
            <person name="Brown D."/>
            <person name="John T."/>
            <person name="Oh Y."/>
            <person name="Young N."/>
            <person name="Fitzgerald M."/>
            <person name="Haas B.J."/>
            <person name="Zeng Q."/>
            <person name="Young S."/>
            <person name="Adiconis X."/>
            <person name="Fan L."/>
            <person name="Levin J.Z."/>
            <person name="Mitchell T.K."/>
            <person name="Okubara P.A."/>
            <person name="Farman M.L."/>
            <person name="Kohn L.M."/>
            <person name="Birren B."/>
            <person name="Ma L.-J."/>
            <person name="Dean R.A."/>
        </authorList>
    </citation>
    <scope>NUCLEOTIDE SEQUENCE</scope>
    <source>
        <strain evidence="3">ATCC 64411 / 73-15</strain>
    </source>
</reference>
<protein>
    <recommendedName>
        <fullName evidence="1">N-acetyltransferase domain-containing protein</fullName>
    </recommendedName>
</protein>
<dbReference type="AlphaFoldDB" id="A0A0C4DNC3"/>
<reference evidence="2" key="3">
    <citation type="submission" date="2011-03" db="EMBL/GenBank/DDBJ databases">
        <title>Annotation of Magnaporthe poae ATCC 64411.</title>
        <authorList>
            <person name="Ma L.-J."/>
            <person name="Dead R."/>
            <person name="Young S.K."/>
            <person name="Zeng Q."/>
            <person name="Gargeya S."/>
            <person name="Fitzgerald M."/>
            <person name="Haas B."/>
            <person name="Abouelleil A."/>
            <person name="Alvarado L."/>
            <person name="Arachchi H.M."/>
            <person name="Berlin A."/>
            <person name="Brown A."/>
            <person name="Chapman S.B."/>
            <person name="Chen Z."/>
            <person name="Dunbar C."/>
            <person name="Freedman E."/>
            <person name="Gearin G."/>
            <person name="Gellesch M."/>
            <person name="Goldberg J."/>
            <person name="Griggs A."/>
            <person name="Gujja S."/>
            <person name="Heiman D."/>
            <person name="Howarth C."/>
            <person name="Larson L."/>
            <person name="Lui A."/>
            <person name="MacDonald P.J.P."/>
            <person name="Mehta T."/>
            <person name="Montmayeur A."/>
            <person name="Murphy C."/>
            <person name="Neiman D."/>
            <person name="Pearson M."/>
            <person name="Priest M."/>
            <person name="Roberts A."/>
            <person name="Saif S."/>
            <person name="Shea T."/>
            <person name="Shenoy N."/>
            <person name="Sisk P."/>
            <person name="Stolte C."/>
            <person name="Sykes S."/>
            <person name="Yandava C."/>
            <person name="Wortman J."/>
            <person name="Nusbaum C."/>
            <person name="Birren B."/>
        </authorList>
    </citation>
    <scope>NUCLEOTIDE SEQUENCE</scope>
    <source>
        <strain evidence="2">ATCC 64411</strain>
    </source>
</reference>
<dbReference type="GO" id="GO:0016747">
    <property type="term" value="F:acyltransferase activity, transferring groups other than amino-acyl groups"/>
    <property type="evidence" value="ECO:0007669"/>
    <property type="project" value="InterPro"/>
</dbReference>
<dbReference type="PANTHER" id="PTHR42791">
    <property type="entry name" value="GNAT FAMILY ACETYLTRANSFERASE"/>
    <property type="match status" value="1"/>
</dbReference>